<accession>A0ABP6YVP0</accession>
<protein>
    <submittedName>
        <fullName evidence="2">Uncharacterized protein</fullName>
    </submittedName>
</protein>
<dbReference type="InterPro" id="IPR001680">
    <property type="entry name" value="WD40_rpt"/>
</dbReference>
<dbReference type="Gene3D" id="2.130.10.10">
    <property type="entry name" value="YVTN repeat-like/Quinoprotein amine dehydrogenase"/>
    <property type="match status" value="1"/>
</dbReference>
<feature type="repeat" description="WD" evidence="1">
    <location>
        <begin position="1"/>
        <end position="32"/>
    </location>
</feature>
<dbReference type="Pfam" id="PF00400">
    <property type="entry name" value="WD40"/>
    <property type="match status" value="2"/>
</dbReference>
<dbReference type="PANTHER" id="PTHR19879">
    <property type="entry name" value="TRANSCRIPTION INITIATION FACTOR TFIID"/>
    <property type="match status" value="1"/>
</dbReference>
<dbReference type="InterPro" id="IPR015943">
    <property type="entry name" value="WD40/YVTN_repeat-like_dom_sf"/>
</dbReference>
<evidence type="ECO:0000256" key="1">
    <source>
        <dbReference type="PROSITE-ProRule" id="PRU00221"/>
    </source>
</evidence>
<dbReference type="PROSITE" id="PS50294">
    <property type="entry name" value="WD_REPEATS_REGION"/>
    <property type="match status" value="2"/>
</dbReference>
<dbReference type="RefSeq" id="WP_346186142.1">
    <property type="nucleotide sequence ID" value="NZ_BAABCE010000025.1"/>
</dbReference>
<reference evidence="3" key="1">
    <citation type="journal article" date="2019" name="Int. J. Syst. Evol. Microbiol.">
        <title>The Global Catalogue of Microorganisms (GCM) 10K type strain sequencing project: providing services to taxonomists for standard genome sequencing and annotation.</title>
        <authorList>
            <consortium name="The Broad Institute Genomics Platform"/>
            <consortium name="The Broad Institute Genome Sequencing Center for Infectious Disease"/>
            <person name="Wu L."/>
            <person name="Ma J."/>
        </authorList>
    </citation>
    <scope>NUCLEOTIDE SEQUENCE [LARGE SCALE GENOMIC DNA]</scope>
    <source>
        <strain evidence="3">JCM 17656</strain>
    </source>
</reference>
<dbReference type="EMBL" id="BAABCE010000025">
    <property type="protein sequence ID" value="GAA3589053.1"/>
    <property type="molecule type" value="Genomic_DNA"/>
</dbReference>
<evidence type="ECO:0000313" key="3">
    <source>
        <dbReference type="Proteomes" id="UP001500707"/>
    </source>
</evidence>
<comment type="caution">
    <text evidence="2">The sequence shown here is derived from an EMBL/GenBank/DDBJ whole genome shotgun (WGS) entry which is preliminary data.</text>
</comment>
<organism evidence="2 3">
    <name type="scientific">Streptomyces osmaniensis</name>
    <dbReference type="NCBI Taxonomy" id="593134"/>
    <lineage>
        <taxon>Bacteria</taxon>
        <taxon>Bacillati</taxon>
        <taxon>Actinomycetota</taxon>
        <taxon>Actinomycetes</taxon>
        <taxon>Kitasatosporales</taxon>
        <taxon>Streptomycetaceae</taxon>
        <taxon>Streptomyces</taxon>
    </lineage>
</organism>
<dbReference type="SMART" id="SM00320">
    <property type="entry name" value="WD40"/>
    <property type="match status" value="3"/>
</dbReference>
<dbReference type="SUPFAM" id="SSF50960">
    <property type="entry name" value="TolB, C-terminal domain"/>
    <property type="match status" value="1"/>
</dbReference>
<gene>
    <name evidence="2" type="ORF">GCM10022295_83290</name>
</gene>
<proteinExistence type="predicted"/>
<sequence length="116" mass="12210">MAFSPDGSLLATGSDDGTVRIWNPDTGDAHILVGHSGPVGSVAFSPDGTLLATTSEDHVVRIWNPNTGETKTMMRTESSLLTCIWTPDGHTLYTGAAVGAHVHLRGLPVLSSRSKK</sequence>
<dbReference type="Proteomes" id="UP001500707">
    <property type="component" value="Unassembled WGS sequence"/>
</dbReference>
<dbReference type="PANTHER" id="PTHR19879:SF9">
    <property type="entry name" value="TRANSCRIPTION INITIATION FACTOR TFIID SUBUNIT 5"/>
    <property type="match status" value="1"/>
</dbReference>
<keyword evidence="3" id="KW-1185">Reference proteome</keyword>
<feature type="repeat" description="WD" evidence="1">
    <location>
        <begin position="32"/>
        <end position="73"/>
    </location>
</feature>
<evidence type="ECO:0000313" key="2">
    <source>
        <dbReference type="EMBL" id="GAA3589053.1"/>
    </source>
</evidence>
<keyword evidence="1" id="KW-0853">WD repeat</keyword>
<dbReference type="PROSITE" id="PS50082">
    <property type="entry name" value="WD_REPEATS_2"/>
    <property type="match status" value="2"/>
</dbReference>
<name>A0ABP6YVP0_9ACTN</name>